<dbReference type="Proteomes" id="UP000004080">
    <property type="component" value="Unassembled WGS sequence"/>
</dbReference>
<accession>I8AKZ3</accession>
<organism evidence="2 3">
    <name type="scientific">Fictibacillus macauensis ZFHKF-1</name>
    <dbReference type="NCBI Taxonomy" id="1196324"/>
    <lineage>
        <taxon>Bacteria</taxon>
        <taxon>Bacillati</taxon>
        <taxon>Bacillota</taxon>
        <taxon>Bacilli</taxon>
        <taxon>Bacillales</taxon>
        <taxon>Fictibacillaceae</taxon>
        <taxon>Fictibacillus</taxon>
    </lineage>
</organism>
<comment type="caution">
    <text evidence="2">The sequence shown here is derived from an EMBL/GenBank/DDBJ whole genome shotgun (WGS) entry which is preliminary data.</text>
</comment>
<dbReference type="EMBL" id="AKKV01000022">
    <property type="protein sequence ID" value="EIT86269.1"/>
    <property type="molecule type" value="Genomic_DNA"/>
</dbReference>
<name>I8AKZ3_9BACL</name>
<evidence type="ECO:0000313" key="2">
    <source>
        <dbReference type="EMBL" id="EIT86269.1"/>
    </source>
</evidence>
<evidence type="ECO:0000256" key="1">
    <source>
        <dbReference type="SAM" id="MobiDB-lite"/>
    </source>
</evidence>
<protein>
    <submittedName>
        <fullName evidence="2">Uncharacterized protein</fullName>
    </submittedName>
</protein>
<feature type="compositionally biased region" description="Low complexity" evidence="1">
    <location>
        <begin position="42"/>
        <end position="56"/>
    </location>
</feature>
<gene>
    <name evidence="2" type="ORF">A374_06706</name>
</gene>
<proteinExistence type="predicted"/>
<evidence type="ECO:0000313" key="3">
    <source>
        <dbReference type="Proteomes" id="UP000004080"/>
    </source>
</evidence>
<feature type="region of interest" description="Disordered" evidence="1">
    <location>
        <begin position="42"/>
        <end position="65"/>
    </location>
</feature>
<sequence length="113" mass="12874">MEVYKMTWHNGKGILHKRGKHMNKTWLVAATLLSSVALSACSSNSTANTKGTTKQTSETKEQQEVRTYVKTTGPNYLKEFEKIEAAINDTRNAPFSQQKEFAKKNHFHLSEHF</sequence>
<dbReference type="PATRIC" id="fig|1196324.3.peg.1368"/>
<reference evidence="2 3" key="1">
    <citation type="journal article" date="2012" name="J. Bacteriol.">
        <title>Genome of Bacillus macauensis ZFHKF-1, a Long-Chain-Forming Bacterium.</title>
        <authorList>
            <person name="Cai L."/>
            <person name="Zhang T."/>
        </authorList>
    </citation>
    <scope>NUCLEOTIDE SEQUENCE [LARGE SCALE GENOMIC DNA]</scope>
    <source>
        <strain evidence="2 3">ZFHKF-1</strain>
    </source>
</reference>
<dbReference type="AlphaFoldDB" id="I8AKZ3"/>
<keyword evidence="3" id="KW-1185">Reference proteome</keyword>